<protein>
    <recommendedName>
        <fullName evidence="4">Outer membrane beta-barrel protein</fullName>
    </recommendedName>
</protein>
<feature type="signal peptide" evidence="1">
    <location>
        <begin position="1"/>
        <end position="27"/>
    </location>
</feature>
<evidence type="ECO:0000313" key="3">
    <source>
        <dbReference type="Proteomes" id="UP000188298"/>
    </source>
</evidence>
<sequence>MSYIKNTSIVKKGIVGIVLCSALGVSASATCSKAVCVHGDVGVGGLEVDFGGDRNAMVKSRGGYGKLGLKMLIVQRVQLGLAVRIGGGVSKLSGATLAGLATDDTFGLFGGDAKLGVNIAGLNAPVFLNLVFDVDAYVNRESIGRSLGILGLEIEGRVPVSETTYFTYSGGAGIADGLYKFHTTGDKTSNIKDGSYAIFGSIGIAKNIGENVSFYFKGVGKYYNLQASSGNTLNFPIANAWQAGAEAGISF</sequence>
<dbReference type="KEGG" id="hbl:XJ32_09310"/>
<keyword evidence="1" id="KW-0732">Signal</keyword>
<evidence type="ECO:0000313" key="2">
    <source>
        <dbReference type="EMBL" id="AQQ60750.1"/>
    </source>
</evidence>
<dbReference type="Proteomes" id="UP000188298">
    <property type="component" value="Chromosome"/>
</dbReference>
<organism evidence="2 3">
    <name type="scientific">Helicobacter bilis</name>
    <dbReference type="NCBI Taxonomy" id="37372"/>
    <lineage>
        <taxon>Bacteria</taxon>
        <taxon>Pseudomonadati</taxon>
        <taxon>Campylobacterota</taxon>
        <taxon>Epsilonproteobacteria</taxon>
        <taxon>Campylobacterales</taxon>
        <taxon>Helicobacteraceae</taxon>
        <taxon>Helicobacter</taxon>
    </lineage>
</organism>
<dbReference type="EMBL" id="CP019645">
    <property type="protein sequence ID" value="AQQ60750.1"/>
    <property type="molecule type" value="Genomic_DNA"/>
</dbReference>
<gene>
    <name evidence="2" type="ORF">XJ32_09310</name>
</gene>
<feature type="chain" id="PRO_5012071843" description="Outer membrane beta-barrel protein" evidence="1">
    <location>
        <begin position="28"/>
        <end position="251"/>
    </location>
</feature>
<dbReference type="AlphaFoldDB" id="A0A1Q2LJR3"/>
<proteinExistence type="predicted"/>
<evidence type="ECO:0008006" key="4">
    <source>
        <dbReference type="Google" id="ProtNLM"/>
    </source>
</evidence>
<accession>A0A1Q2LJR3</accession>
<name>A0A1Q2LJR3_9HELI</name>
<reference evidence="2 3" key="1">
    <citation type="submission" date="2017-02" db="EMBL/GenBank/DDBJ databases">
        <title>Whole genome sequencing of Helicobacter bilis strain AAQJH.</title>
        <authorList>
            <person name="Conlan S."/>
            <person name="Thomas P.J."/>
            <person name="Mullikin J."/>
            <person name="Palmore T.N."/>
            <person name="Frank K.M."/>
            <person name="Segre J.A."/>
        </authorList>
    </citation>
    <scope>NUCLEOTIDE SEQUENCE [LARGE SCALE GENOMIC DNA]</scope>
    <source>
        <strain evidence="2 3">AAQJH</strain>
    </source>
</reference>
<evidence type="ECO:0000256" key="1">
    <source>
        <dbReference type="SAM" id="SignalP"/>
    </source>
</evidence>